<evidence type="ECO:0000313" key="22">
    <source>
        <dbReference type="EMBL" id="KKQ67156.1"/>
    </source>
</evidence>
<feature type="transmembrane region" description="Helical" evidence="21">
    <location>
        <begin position="52"/>
        <end position="70"/>
    </location>
</feature>
<protein>
    <recommendedName>
        <fullName evidence="17">Probable peptidoglycan glycosyltransferase FtsW</fullName>
        <ecNumber evidence="19">2.4.99.28</ecNumber>
    </recommendedName>
    <alternativeName>
        <fullName evidence="18">Cell division protein FtsW</fullName>
    </alternativeName>
    <alternativeName>
        <fullName evidence="15">Cell wall polymerase</fullName>
    </alternativeName>
    <alternativeName>
        <fullName evidence="14">Peptidoglycan polymerase</fullName>
    </alternativeName>
</protein>
<dbReference type="EMBL" id="LBUP01000001">
    <property type="protein sequence ID" value="KKQ67156.1"/>
    <property type="molecule type" value="Genomic_DNA"/>
</dbReference>
<dbReference type="GO" id="GO:0008955">
    <property type="term" value="F:peptidoglycan glycosyltransferase activity"/>
    <property type="evidence" value="ECO:0007669"/>
    <property type="project" value="UniProtKB-EC"/>
</dbReference>
<evidence type="ECO:0000256" key="7">
    <source>
        <dbReference type="ARBA" id="ARBA00022692"/>
    </source>
</evidence>
<evidence type="ECO:0000256" key="14">
    <source>
        <dbReference type="ARBA" id="ARBA00032370"/>
    </source>
</evidence>
<keyword evidence="13" id="KW-0961">Cell wall biogenesis/degradation</keyword>
<evidence type="ECO:0000256" key="9">
    <source>
        <dbReference type="ARBA" id="ARBA00022984"/>
    </source>
</evidence>
<evidence type="ECO:0000256" key="18">
    <source>
        <dbReference type="ARBA" id="ARBA00041418"/>
    </source>
</evidence>
<feature type="transmembrane region" description="Helical" evidence="21">
    <location>
        <begin position="12"/>
        <end position="32"/>
    </location>
</feature>
<dbReference type="GO" id="GO:0009252">
    <property type="term" value="P:peptidoglycan biosynthetic process"/>
    <property type="evidence" value="ECO:0007669"/>
    <property type="project" value="UniProtKB-KW"/>
</dbReference>
<evidence type="ECO:0000256" key="11">
    <source>
        <dbReference type="ARBA" id="ARBA00023136"/>
    </source>
</evidence>
<comment type="caution">
    <text evidence="22">The sequence shown here is derived from an EMBL/GenBank/DDBJ whole genome shotgun (WGS) entry which is preliminary data.</text>
</comment>
<feature type="transmembrane region" description="Helical" evidence="21">
    <location>
        <begin position="221"/>
        <end position="240"/>
    </location>
</feature>
<dbReference type="NCBIfam" id="TIGR02614">
    <property type="entry name" value="ftsW"/>
    <property type="match status" value="1"/>
</dbReference>
<proteinExistence type="inferred from homology"/>
<evidence type="ECO:0000313" key="23">
    <source>
        <dbReference type="Proteomes" id="UP000034235"/>
    </source>
</evidence>
<feature type="transmembrane region" description="Helical" evidence="21">
    <location>
        <begin position="77"/>
        <end position="100"/>
    </location>
</feature>
<organism evidence="22 23">
    <name type="scientific">Candidatus Daviesbacteria bacterium GW2011_GWA2_38_24</name>
    <dbReference type="NCBI Taxonomy" id="1618422"/>
    <lineage>
        <taxon>Bacteria</taxon>
        <taxon>Candidatus Daviesiibacteriota</taxon>
    </lineage>
</organism>
<evidence type="ECO:0000256" key="20">
    <source>
        <dbReference type="ARBA" id="ARBA00049902"/>
    </source>
</evidence>
<sequence length="359" mass="39480">MRSNTSKKITDLPLLVTVLVLSLFGLVMVYDASVVQAFKDHGDKYFYIKQQLVWMTLGFLSLIFFSFFNYQHFKKLAVFGLGVTFILTLLVFVPGLGFAAGGAHRWLRIGGVSIQPAEMIKLATIIYLSYLFEKKMKVAPFLITTLAVTIVIGLFQRDLGSAIVYFLISLGMFFIAGAPMMYFLSLIPVTLIGLIIFILSSPYRKKRVLAFLDPFADPEGYSYHISQILIALGSGGLFGLGLGQSKQKFEYIPEVTTDSIFAIVGEELGFIGAIILISLLVFLIHRGFKIYANCKDRFGALIAFGLTFWLGIQTVVNLAAMVSLIPLTGVPLPFVSYGGSALLVNLTSIGILLNISKNS</sequence>
<evidence type="ECO:0000256" key="12">
    <source>
        <dbReference type="ARBA" id="ARBA00023306"/>
    </source>
</evidence>
<evidence type="ECO:0000256" key="21">
    <source>
        <dbReference type="SAM" id="Phobius"/>
    </source>
</evidence>
<dbReference type="Proteomes" id="UP000034235">
    <property type="component" value="Unassembled WGS sequence"/>
</dbReference>
<keyword evidence="6" id="KW-0808">Transferase</keyword>
<evidence type="ECO:0000256" key="6">
    <source>
        <dbReference type="ARBA" id="ARBA00022679"/>
    </source>
</evidence>
<evidence type="ECO:0000256" key="2">
    <source>
        <dbReference type="ARBA" id="ARBA00004752"/>
    </source>
</evidence>
<dbReference type="GO" id="GO:0032153">
    <property type="term" value="C:cell division site"/>
    <property type="evidence" value="ECO:0007669"/>
    <property type="project" value="TreeGrafter"/>
</dbReference>
<evidence type="ECO:0000256" key="17">
    <source>
        <dbReference type="ARBA" id="ARBA00041185"/>
    </source>
</evidence>
<keyword evidence="8" id="KW-0133">Cell shape</keyword>
<feature type="transmembrane region" description="Helical" evidence="21">
    <location>
        <begin position="334"/>
        <end position="355"/>
    </location>
</feature>
<keyword evidence="12" id="KW-0131">Cell cycle</keyword>
<feature type="transmembrane region" description="Helical" evidence="21">
    <location>
        <begin position="167"/>
        <end position="200"/>
    </location>
</feature>
<keyword evidence="11 21" id="KW-0472">Membrane</keyword>
<evidence type="ECO:0000256" key="10">
    <source>
        <dbReference type="ARBA" id="ARBA00022989"/>
    </source>
</evidence>
<feature type="transmembrane region" description="Helical" evidence="21">
    <location>
        <begin position="106"/>
        <end position="131"/>
    </location>
</feature>
<dbReference type="EC" id="2.4.99.28" evidence="19"/>
<evidence type="ECO:0000256" key="1">
    <source>
        <dbReference type="ARBA" id="ARBA00004651"/>
    </source>
</evidence>
<evidence type="ECO:0000256" key="5">
    <source>
        <dbReference type="ARBA" id="ARBA00022676"/>
    </source>
</evidence>
<dbReference type="GO" id="GO:0015648">
    <property type="term" value="F:lipid-linked peptidoglycan transporter activity"/>
    <property type="evidence" value="ECO:0007669"/>
    <property type="project" value="TreeGrafter"/>
</dbReference>
<keyword evidence="7 21" id="KW-0812">Transmembrane</keyword>
<comment type="pathway">
    <text evidence="2">Cell wall biogenesis; peptidoglycan biosynthesis.</text>
</comment>
<comment type="subcellular location">
    <subcellularLocation>
        <location evidence="1">Cell membrane</location>
        <topology evidence="1">Multi-pass membrane protein</topology>
    </subcellularLocation>
</comment>
<feature type="transmembrane region" description="Helical" evidence="21">
    <location>
        <begin position="260"/>
        <end position="285"/>
    </location>
</feature>
<dbReference type="InterPro" id="IPR001182">
    <property type="entry name" value="FtsW/RodA"/>
</dbReference>
<dbReference type="GO" id="GO:0051301">
    <property type="term" value="P:cell division"/>
    <property type="evidence" value="ECO:0007669"/>
    <property type="project" value="UniProtKB-KW"/>
</dbReference>
<dbReference type="PANTHER" id="PTHR30474:SF2">
    <property type="entry name" value="PEPTIDOGLYCAN GLYCOSYLTRANSFERASE FTSW-RELATED"/>
    <property type="match status" value="1"/>
</dbReference>
<dbReference type="AlphaFoldDB" id="A0A0G0MQH6"/>
<reference evidence="22 23" key="1">
    <citation type="journal article" date="2015" name="Nature">
        <title>rRNA introns, odd ribosomes, and small enigmatic genomes across a large radiation of phyla.</title>
        <authorList>
            <person name="Brown C.T."/>
            <person name="Hug L.A."/>
            <person name="Thomas B.C."/>
            <person name="Sharon I."/>
            <person name="Castelle C.J."/>
            <person name="Singh A."/>
            <person name="Wilkins M.J."/>
            <person name="Williams K.H."/>
            <person name="Banfield J.F."/>
        </authorList>
    </citation>
    <scope>NUCLEOTIDE SEQUENCE [LARGE SCALE GENOMIC DNA]</scope>
</reference>
<dbReference type="GO" id="GO:0005886">
    <property type="term" value="C:plasma membrane"/>
    <property type="evidence" value="ECO:0007669"/>
    <property type="project" value="UniProtKB-SubCell"/>
</dbReference>
<comment type="catalytic activity">
    <reaction evidence="20">
        <text>[GlcNAc-(1-&gt;4)-Mur2Ac(oyl-L-Ala-gamma-D-Glu-L-Lys-D-Ala-D-Ala)](n)-di-trans,octa-cis-undecaprenyl diphosphate + beta-D-GlcNAc-(1-&gt;4)-Mur2Ac(oyl-L-Ala-gamma-D-Glu-L-Lys-D-Ala-D-Ala)-di-trans,octa-cis-undecaprenyl diphosphate = [GlcNAc-(1-&gt;4)-Mur2Ac(oyl-L-Ala-gamma-D-Glu-L-Lys-D-Ala-D-Ala)](n+1)-di-trans,octa-cis-undecaprenyl diphosphate + di-trans,octa-cis-undecaprenyl diphosphate + H(+)</text>
        <dbReference type="Rhea" id="RHEA:23708"/>
        <dbReference type="Rhea" id="RHEA-COMP:9602"/>
        <dbReference type="Rhea" id="RHEA-COMP:9603"/>
        <dbReference type="ChEBI" id="CHEBI:15378"/>
        <dbReference type="ChEBI" id="CHEBI:58405"/>
        <dbReference type="ChEBI" id="CHEBI:60033"/>
        <dbReference type="ChEBI" id="CHEBI:78435"/>
        <dbReference type="EC" id="2.4.99.28"/>
    </reaction>
</comment>
<gene>
    <name evidence="22" type="ORF">US86_C0001G0083</name>
</gene>
<keyword evidence="4 22" id="KW-0132">Cell division</keyword>
<keyword evidence="9" id="KW-0573">Peptidoglycan synthesis</keyword>
<evidence type="ECO:0000256" key="16">
    <source>
        <dbReference type="ARBA" id="ARBA00038053"/>
    </source>
</evidence>
<dbReference type="Pfam" id="PF01098">
    <property type="entry name" value="FTSW_RODA_SPOVE"/>
    <property type="match status" value="1"/>
</dbReference>
<accession>A0A0G0MQH6</accession>
<dbReference type="PATRIC" id="fig|1618422.5.peg.86"/>
<name>A0A0G0MQH6_9BACT</name>
<feature type="transmembrane region" description="Helical" evidence="21">
    <location>
        <begin position="138"/>
        <end position="155"/>
    </location>
</feature>
<evidence type="ECO:0000256" key="4">
    <source>
        <dbReference type="ARBA" id="ARBA00022618"/>
    </source>
</evidence>
<dbReference type="InterPro" id="IPR013437">
    <property type="entry name" value="FtsW"/>
</dbReference>
<dbReference type="GO" id="GO:0071555">
    <property type="term" value="P:cell wall organization"/>
    <property type="evidence" value="ECO:0007669"/>
    <property type="project" value="UniProtKB-KW"/>
</dbReference>
<keyword evidence="5" id="KW-0328">Glycosyltransferase</keyword>
<evidence type="ECO:0000256" key="3">
    <source>
        <dbReference type="ARBA" id="ARBA00022475"/>
    </source>
</evidence>
<evidence type="ECO:0000256" key="19">
    <source>
        <dbReference type="ARBA" id="ARBA00044770"/>
    </source>
</evidence>
<comment type="similarity">
    <text evidence="16">Belongs to the SEDS family. FtsW subfamily.</text>
</comment>
<evidence type="ECO:0000256" key="13">
    <source>
        <dbReference type="ARBA" id="ARBA00023316"/>
    </source>
</evidence>
<evidence type="ECO:0000256" key="8">
    <source>
        <dbReference type="ARBA" id="ARBA00022960"/>
    </source>
</evidence>
<feature type="transmembrane region" description="Helical" evidence="21">
    <location>
        <begin position="297"/>
        <end position="322"/>
    </location>
</feature>
<keyword evidence="10 21" id="KW-1133">Transmembrane helix</keyword>
<dbReference type="PANTHER" id="PTHR30474">
    <property type="entry name" value="CELL CYCLE PROTEIN"/>
    <property type="match status" value="1"/>
</dbReference>
<dbReference type="GO" id="GO:0008360">
    <property type="term" value="P:regulation of cell shape"/>
    <property type="evidence" value="ECO:0007669"/>
    <property type="project" value="UniProtKB-KW"/>
</dbReference>
<keyword evidence="3" id="KW-1003">Cell membrane</keyword>
<evidence type="ECO:0000256" key="15">
    <source>
        <dbReference type="ARBA" id="ARBA00033270"/>
    </source>
</evidence>